<evidence type="ECO:0000259" key="11">
    <source>
        <dbReference type="PROSITE" id="PS51094"/>
    </source>
</evidence>
<dbReference type="EMBL" id="JBHTIM010000001">
    <property type="protein sequence ID" value="MFD0781936.1"/>
    <property type="molecule type" value="Genomic_DNA"/>
</dbReference>
<dbReference type="Proteomes" id="UP001597042">
    <property type="component" value="Unassembled WGS sequence"/>
</dbReference>
<evidence type="ECO:0000256" key="7">
    <source>
        <dbReference type="ARBA" id="ARBA00022777"/>
    </source>
</evidence>
<evidence type="ECO:0000256" key="3">
    <source>
        <dbReference type="ARBA" id="ARBA00022490"/>
    </source>
</evidence>
<evidence type="ECO:0000256" key="4">
    <source>
        <dbReference type="ARBA" id="ARBA00022553"/>
    </source>
</evidence>
<comment type="subcellular location">
    <subcellularLocation>
        <location evidence="1">Cytoplasm</location>
    </subcellularLocation>
</comment>
<keyword evidence="7" id="KW-0418">Kinase</keyword>
<dbReference type="InterPro" id="IPR016152">
    <property type="entry name" value="PTrfase/Anion_transptr"/>
</dbReference>
<keyword evidence="13" id="KW-1185">Reference proteome</keyword>
<comment type="function">
    <text evidence="8">The phosphoenolpyruvate-dependent sugar phosphotransferase system (sugar PTS), a major carbohydrate active transport system, catalyzes the phosphorylation of incoming sugar substrates concomitantly with their translocation across the cell membrane. The enzyme II UlaABC PTS system is involved in ascorbate transport.</text>
</comment>
<keyword evidence="12" id="KW-0762">Sugar transport</keyword>
<name>A0ABW2ZUI5_9MICO</name>
<evidence type="ECO:0000256" key="1">
    <source>
        <dbReference type="ARBA" id="ARBA00004496"/>
    </source>
</evidence>
<dbReference type="RefSeq" id="WP_378749683.1">
    <property type="nucleotide sequence ID" value="NZ_JBHSSV010000001.1"/>
</dbReference>
<proteinExistence type="predicted"/>
<protein>
    <recommendedName>
        <fullName evidence="9">Ascorbate-specific PTS system EIIA component</fullName>
    </recommendedName>
    <alternativeName>
        <fullName evidence="10">Ascorbate-specific phosphotransferase enzyme IIA component</fullName>
    </alternativeName>
</protein>
<sequence length="151" mass="15967">MSLSEWLPEEAIRTHATAADWRAAIELSGEALVAAGVTSPDYTNEMIATVEKLGPYIVIAPGLALAHSRPSPAVNRAGLSWITLDTPVEFGAGENDPVDLVIGLAALDHDGHLALMSELARVLSDEEGLARLRAADSASDVRRILDDVSES</sequence>
<dbReference type="InterPro" id="IPR002178">
    <property type="entry name" value="PTS_EIIA_type-2_dom"/>
</dbReference>
<comment type="caution">
    <text evidence="12">The sequence shown here is derived from an EMBL/GenBank/DDBJ whole genome shotgun (WGS) entry which is preliminary data.</text>
</comment>
<evidence type="ECO:0000313" key="13">
    <source>
        <dbReference type="Proteomes" id="UP001597042"/>
    </source>
</evidence>
<gene>
    <name evidence="12" type="ORF">ACFQZV_11600</name>
</gene>
<evidence type="ECO:0000256" key="2">
    <source>
        <dbReference type="ARBA" id="ARBA00022448"/>
    </source>
</evidence>
<accession>A0ABW2ZUI5</accession>
<dbReference type="Gene3D" id="3.40.930.10">
    <property type="entry name" value="Mannitol-specific EII, Chain A"/>
    <property type="match status" value="1"/>
</dbReference>
<evidence type="ECO:0000256" key="5">
    <source>
        <dbReference type="ARBA" id="ARBA00022679"/>
    </source>
</evidence>
<keyword evidence="3" id="KW-0963">Cytoplasm</keyword>
<dbReference type="PANTHER" id="PTHR36203:SF1">
    <property type="entry name" value="ASCORBATE-SPECIFIC PTS SYSTEM EIIA COMPONENT"/>
    <property type="match status" value="1"/>
</dbReference>
<dbReference type="PROSITE" id="PS51094">
    <property type="entry name" value="PTS_EIIA_TYPE_2"/>
    <property type="match status" value="1"/>
</dbReference>
<keyword evidence="6" id="KW-0598">Phosphotransferase system</keyword>
<evidence type="ECO:0000313" key="12">
    <source>
        <dbReference type="EMBL" id="MFD0781936.1"/>
    </source>
</evidence>
<evidence type="ECO:0000256" key="8">
    <source>
        <dbReference type="ARBA" id="ARBA00037387"/>
    </source>
</evidence>
<feature type="domain" description="PTS EIIA type-2" evidence="11">
    <location>
        <begin position="5"/>
        <end position="148"/>
    </location>
</feature>
<organism evidence="12 13">
    <name type="scientific">Microbacterium koreense</name>
    <dbReference type="NCBI Taxonomy" id="323761"/>
    <lineage>
        <taxon>Bacteria</taxon>
        <taxon>Bacillati</taxon>
        <taxon>Actinomycetota</taxon>
        <taxon>Actinomycetes</taxon>
        <taxon>Micrococcales</taxon>
        <taxon>Microbacteriaceae</taxon>
        <taxon>Microbacterium</taxon>
    </lineage>
</organism>
<keyword evidence="4" id="KW-0597">Phosphoprotein</keyword>
<evidence type="ECO:0000256" key="10">
    <source>
        <dbReference type="ARBA" id="ARBA00042072"/>
    </source>
</evidence>
<evidence type="ECO:0000256" key="6">
    <source>
        <dbReference type="ARBA" id="ARBA00022683"/>
    </source>
</evidence>
<dbReference type="PANTHER" id="PTHR36203">
    <property type="entry name" value="ASCORBATE-SPECIFIC PTS SYSTEM EIIA COMPONENT"/>
    <property type="match status" value="1"/>
</dbReference>
<dbReference type="InterPro" id="IPR051351">
    <property type="entry name" value="Ascorbate-PTS_EIIA_comp"/>
</dbReference>
<evidence type="ECO:0000256" key="9">
    <source>
        <dbReference type="ARBA" id="ARBA00041175"/>
    </source>
</evidence>
<dbReference type="SUPFAM" id="SSF55804">
    <property type="entry name" value="Phoshotransferase/anion transport protein"/>
    <property type="match status" value="1"/>
</dbReference>
<keyword evidence="2" id="KW-0813">Transport</keyword>
<reference evidence="13" key="1">
    <citation type="journal article" date="2019" name="Int. J. Syst. Evol. Microbiol.">
        <title>The Global Catalogue of Microorganisms (GCM) 10K type strain sequencing project: providing services to taxonomists for standard genome sequencing and annotation.</title>
        <authorList>
            <consortium name="The Broad Institute Genomics Platform"/>
            <consortium name="The Broad Institute Genome Sequencing Center for Infectious Disease"/>
            <person name="Wu L."/>
            <person name="Ma J."/>
        </authorList>
    </citation>
    <scope>NUCLEOTIDE SEQUENCE [LARGE SCALE GENOMIC DNA]</scope>
    <source>
        <strain evidence="13">CCUG 50754</strain>
    </source>
</reference>
<keyword evidence="5" id="KW-0808">Transferase</keyword>
<dbReference type="Pfam" id="PF00359">
    <property type="entry name" value="PTS_EIIA_2"/>
    <property type="match status" value="1"/>
</dbReference>